<sequence>MSKFELLVLMLVFGLAGCARSARSDGNAFAGTACGERQVVNYAQSDDSQLERPPGMWSADDELLSSYRWELQGAVSRSGRRIDALFVFPKRPLELTFKKGWFGVLNSCNGIGGSYRILNGRLAIGIMTSTLSACHEPKIANLDEEIRDRLSDQPCVQLQRNAQPRLRLMTDAGDILDFFGTTAVETNGAHP</sequence>
<organism evidence="3 4">
    <name type="scientific">Dokdonella immobilis</name>
    <dbReference type="NCBI Taxonomy" id="578942"/>
    <lineage>
        <taxon>Bacteria</taxon>
        <taxon>Pseudomonadati</taxon>
        <taxon>Pseudomonadota</taxon>
        <taxon>Gammaproteobacteria</taxon>
        <taxon>Lysobacterales</taxon>
        <taxon>Rhodanobacteraceae</taxon>
        <taxon>Dokdonella</taxon>
    </lineage>
</organism>
<name>A0A1I4V0T5_9GAMM</name>
<dbReference type="OrthoDB" id="7871744at2"/>
<dbReference type="Gene3D" id="2.40.128.270">
    <property type="match status" value="1"/>
</dbReference>
<gene>
    <name evidence="3" type="ORF">SAMN05216289_1016</name>
</gene>
<feature type="chain" id="PRO_5011447650" evidence="1">
    <location>
        <begin position="22"/>
        <end position="191"/>
    </location>
</feature>
<dbReference type="EMBL" id="FOVF01000001">
    <property type="protein sequence ID" value="SFM94792.1"/>
    <property type="molecule type" value="Genomic_DNA"/>
</dbReference>
<evidence type="ECO:0000256" key="1">
    <source>
        <dbReference type="SAM" id="SignalP"/>
    </source>
</evidence>
<dbReference type="InterPro" id="IPR038670">
    <property type="entry name" value="HslJ-like_sf"/>
</dbReference>
<accession>A0A1I4V0T5</accession>
<keyword evidence="1" id="KW-0732">Signal</keyword>
<dbReference type="AlphaFoldDB" id="A0A1I4V0T5"/>
<evidence type="ECO:0000313" key="4">
    <source>
        <dbReference type="Proteomes" id="UP000198575"/>
    </source>
</evidence>
<feature type="domain" description="DUF306" evidence="2">
    <location>
        <begin position="89"/>
        <end position="176"/>
    </location>
</feature>
<dbReference type="Pfam" id="PF03724">
    <property type="entry name" value="META"/>
    <property type="match status" value="1"/>
</dbReference>
<keyword evidence="4" id="KW-1185">Reference proteome</keyword>
<reference evidence="3 4" key="1">
    <citation type="submission" date="2016-10" db="EMBL/GenBank/DDBJ databases">
        <authorList>
            <person name="de Groot N.N."/>
        </authorList>
    </citation>
    <scope>NUCLEOTIDE SEQUENCE [LARGE SCALE GENOMIC DNA]</scope>
    <source>
        <strain evidence="3 4">CGMCC 1.7659</strain>
    </source>
</reference>
<dbReference type="RefSeq" id="WP_092403848.1">
    <property type="nucleotide sequence ID" value="NZ_FOVF01000001.1"/>
</dbReference>
<evidence type="ECO:0000313" key="3">
    <source>
        <dbReference type="EMBL" id="SFM94792.1"/>
    </source>
</evidence>
<evidence type="ECO:0000259" key="2">
    <source>
        <dbReference type="Pfam" id="PF03724"/>
    </source>
</evidence>
<protein>
    <submittedName>
        <fullName evidence="3">META domain-containing protein</fullName>
    </submittedName>
</protein>
<dbReference type="PROSITE" id="PS51257">
    <property type="entry name" value="PROKAR_LIPOPROTEIN"/>
    <property type="match status" value="1"/>
</dbReference>
<dbReference type="Proteomes" id="UP000198575">
    <property type="component" value="Unassembled WGS sequence"/>
</dbReference>
<feature type="signal peptide" evidence="1">
    <location>
        <begin position="1"/>
        <end position="21"/>
    </location>
</feature>
<dbReference type="InterPro" id="IPR005184">
    <property type="entry name" value="DUF306_Meta_HslJ"/>
</dbReference>
<proteinExistence type="predicted"/>